<accession>X1JLY2</accession>
<reference evidence="1" key="1">
    <citation type="journal article" date="2014" name="Front. Microbiol.">
        <title>High frequency of phylogenetically diverse reductive dehalogenase-homologous genes in deep subseafloor sedimentary metagenomes.</title>
        <authorList>
            <person name="Kawai M."/>
            <person name="Futagami T."/>
            <person name="Toyoda A."/>
            <person name="Takaki Y."/>
            <person name="Nishi S."/>
            <person name="Hori S."/>
            <person name="Arai W."/>
            <person name="Tsubouchi T."/>
            <person name="Morono Y."/>
            <person name="Uchiyama I."/>
            <person name="Ito T."/>
            <person name="Fujiyama A."/>
            <person name="Inagaki F."/>
            <person name="Takami H."/>
        </authorList>
    </citation>
    <scope>NUCLEOTIDE SEQUENCE</scope>
    <source>
        <strain evidence="1">Expedition CK06-06</strain>
    </source>
</reference>
<gene>
    <name evidence="1" type="ORF">S03H2_69232</name>
</gene>
<organism evidence="1">
    <name type="scientific">marine sediment metagenome</name>
    <dbReference type="NCBI Taxonomy" id="412755"/>
    <lineage>
        <taxon>unclassified sequences</taxon>
        <taxon>metagenomes</taxon>
        <taxon>ecological metagenomes</taxon>
    </lineage>
</organism>
<feature type="non-terminal residue" evidence="1">
    <location>
        <position position="92"/>
    </location>
</feature>
<dbReference type="EMBL" id="BARU01045697">
    <property type="protein sequence ID" value="GAH95756.1"/>
    <property type="molecule type" value="Genomic_DNA"/>
</dbReference>
<name>X1JLY2_9ZZZZ</name>
<comment type="caution">
    <text evidence="1">The sequence shown here is derived from an EMBL/GenBank/DDBJ whole genome shotgun (WGS) entry which is preliminary data.</text>
</comment>
<dbReference type="PROSITE" id="PS51257">
    <property type="entry name" value="PROKAR_LIPOPROTEIN"/>
    <property type="match status" value="1"/>
</dbReference>
<protein>
    <submittedName>
        <fullName evidence="1">Uncharacterized protein</fullName>
    </submittedName>
</protein>
<dbReference type="AlphaFoldDB" id="X1JLY2"/>
<evidence type="ECO:0000313" key="1">
    <source>
        <dbReference type="EMBL" id="GAH95756.1"/>
    </source>
</evidence>
<proteinExistence type="predicted"/>
<sequence length="92" mass="10569">MTKKILVFLNHQRYQVIAGCVCALLTIWGLSCESRVQSLTDPTIKVTREELRIEVDRFLATADIRFKSLDRHDELKALVFDKLIVWSTTGGF</sequence>